<dbReference type="PANTHER" id="PTHR33254:SF4">
    <property type="entry name" value="4-HYDROXY-4-METHYL-2-OXOGLUTARATE ALDOLASE 3-RELATED"/>
    <property type="match status" value="1"/>
</dbReference>
<comment type="similarity">
    <text evidence="3">Belongs to the class II aldolase/RraA-like family.</text>
</comment>
<organism evidence="13 14">
    <name type="scientific">Microbacterium luteolum</name>
    <name type="common">Aureobacterium luteolum</name>
    <dbReference type="NCBI Taxonomy" id="69367"/>
    <lineage>
        <taxon>Bacteria</taxon>
        <taxon>Bacillati</taxon>
        <taxon>Actinomycetota</taxon>
        <taxon>Actinomycetes</taxon>
        <taxon>Micrococcales</taxon>
        <taxon>Microbacteriaceae</taxon>
        <taxon>Microbacterium</taxon>
    </lineage>
</organism>
<evidence type="ECO:0000256" key="5">
    <source>
        <dbReference type="ARBA" id="ARBA00012213"/>
    </source>
</evidence>
<dbReference type="Gene3D" id="3.50.30.40">
    <property type="entry name" value="Ribonuclease E inhibitor RraA/RraA-like"/>
    <property type="match status" value="1"/>
</dbReference>
<evidence type="ECO:0000256" key="9">
    <source>
        <dbReference type="ARBA" id="ARBA00029596"/>
    </source>
</evidence>
<comment type="cofactor">
    <cofactor evidence="2">
        <name>a divalent metal cation</name>
        <dbReference type="ChEBI" id="CHEBI:60240"/>
    </cofactor>
</comment>
<dbReference type="EC" id="4.1.3.17" evidence="5"/>
<comment type="catalytic activity">
    <reaction evidence="12">
        <text>oxaloacetate + H(+) = pyruvate + CO2</text>
        <dbReference type="Rhea" id="RHEA:15641"/>
        <dbReference type="ChEBI" id="CHEBI:15361"/>
        <dbReference type="ChEBI" id="CHEBI:15378"/>
        <dbReference type="ChEBI" id="CHEBI:16452"/>
        <dbReference type="ChEBI" id="CHEBI:16526"/>
        <dbReference type="EC" id="4.1.1.112"/>
    </reaction>
</comment>
<dbReference type="Proteomes" id="UP001215097">
    <property type="component" value="Chromosome"/>
</dbReference>
<comment type="catalytic activity">
    <reaction evidence="1">
        <text>4-hydroxy-4-methyl-2-oxoglutarate = 2 pyruvate</text>
        <dbReference type="Rhea" id="RHEA:22748"/>
        <dbReference type="ChEBI" id="CHEBI:15361"/>
        <dbReference type="ChEBI" id="CHEBI:58276"/>
        <dbReference type="EC" id="4.1.3.17"/>
    </reaction>
</comment>
<dbReference type="CDD" id="cd16841">
    <property type="entry name" value="RraA_family"/>
    <property type="match status" value="1"/>
</dbReference>
<evidence type="ECO:0000256" key="8">
    <source>
        <dbReference type="ARBA" id="ARBA00025046"/>
    </source>
</evidence>
<evidence type="ECO:0000256" key="2">
    <source>
        <dbReference type="ARBA" id="ARBA00001968"/>
    </source>
</evidence>
<evidence type="ECO:0000256" key="1">
    <source>
        <dbReference type="ARBA" id="ARBA00001342"/>
    </source>
</evidence>
<evidence type="ECO:0000256" key="4">
    <source>
        <dbReference type="ARBA" id="ARBA00011233"/>
    </source>
</evidence>
<evidence type="ECO:0000313" key="13">
    <source>
        <dbReference type="EMBL" id="WDM45675.1"/>
    </source>
</evidence>
<evidence type="ECO:0000313" key="14">
    <source>
        <dbReference type="Proteomes" id="UP001215097"/>
    </source>
</evidence>
<dbReference type="SUPFAM" id="SSF89562">
    <property type="entry name" value="RraA-like"/>
    <property type="match status" value="1"/>
</dbReference>
<dbReference type="EC" id="4.1.1.112" evidence="6"/>
<evidence type="ECO:0000256" key="6">
    <source>
        <dbReference type="ARBA" id="ARBA00012947"/>
    </source>
</evidence>
<evidence type="ECO:0000256" key="10">
    <source>
        <dbReference type="ARBA" id="ARBA00030169"/>
    </source>
</evidence>
<dbReference type="Pfam" id="PF03737">
    <property type="entry name" value="RraA-like"/>
    <property type="match status" value="1"/>
</dbReference>
<proteinExistence type="inferred from homology"/>
<dbReference type="PANTHER" id="PTHR33254">
    <property type="entry name" value="4-HYDROXY-4-METHYL-2-OXOGLUTARATE ALDOLASE 3-RELATED"/>
    <property type="match status" value="1"/>
</dbReference>
<sequence length="265" mass="28597">MPEYRIEGAWSLPVKGPTIAPVDPELVEAFREVSSATASAKLHQMGITRTFIEGPRPTKSGRHVVGRAVTLQFMPMREDIYSDAGVTQEYVERATALWAVLDFIEPGDVLVAQAYGSLRSGVVGEMLAHHLHNRGGVGLVVDGGIRDSGRLAEIDLPIWANGATPHYASQGTLLPWGYHVPVAVGGALVLPGDLIVADDDGAVVVPIAKAWEVVESSRTHEAWEDFSRAKLAQGGALRRYYPLDDVGLAEYEAWERDGRPPVGDA</sequence>
<comment type="function">
    <text evidence="8">Catalyzes the aldol cleavage of 4-hydroxy-4-methyl-2-oxoglutarate (HMG) into 2 molecules of pyruvate. Also contains a secondary oxaloacetate (OAA) decarboxylase activity due to the common pyruvate enolate transition state formed following C-C bond cleavage in the retro-aldol and decarboxylation reactions.</text>
</comment>
<dbReference type="InterPro" id="IPR005493">
    <property type="entry name" value="RraA/RraA-like"/>
</dbReference>
<dbReference type="InterPro" id="IPR036704">
    <property type="entry name" value="RraA/RraA-like_sf"/>
</dbReference>
<comment type="subunit">
    <text evidence="4">Homotrimer.</text>
</comment>
<evidence type="ECO:0000256" key="3">
    <source>
        <dbReference type="ARBA" id="ARBA00008621"/>
    </source>
</evidence>
<name>A0ABY7XU03_MICLT</name>
<dbReference type="NCBIfam" id="NF006093">
    <property type="entry name" value="PRK08245.1"/>
    <property type="match status" value="1"/>
</dbReference>
<dbReference type="EMBL" id="CP078075">
    <property type="protein sequence ID" value="WDM45675.1"/>
    <property type="molecule type" value="Genomic_DNA"/>
</dbReference>
<evidence type="ECO:0000256" key="7">
    <source>
        <dbReference type="ARBA" id="ARBA00016549"/>
    </source>
</evidence>
<evidence type="ECO:0000256" key="11">
    <source>
        <dbReference type="ARBA" id="ARBA00032305"/>
    </source>
</evidence>
<keyword evidence="14" id="KW-1185">Reference proteome</keyword>
<evidence type="ECO:0000256" key="12">
    <source>
        <dbReference type="ARBA" id="ARBA00047973"/>
    </source>
</evidence>
<gene>
    <name evidence="13" type="ORF">KV395_19355</name>
</gene>
<protein>
    <recommendedName>
        <fullName evidence="7">Putative 4-hydroxy-4-methyl-2-oxoglutarate aldolase</fullName>
        <ecNumber evidence="6">4.1.1.112</ecNumber>
        <ecNumber evidence="5">4.1.3.17</ecNumber>
    </recommendedName>
    <alternativeName>
        <fullName evidence="11">Oxaloacetate decarboxylase</fullName>
    </alternativeName>
    <alternativeName>
        <fullName evidence="9">Regulator of ribonuclease activity homolog</fullName>
    </alternativeName>
    <alternativeName>
        <fullName evidence="10">RraA-like protein</fullName>
    </alternativeName>
</protein>
<reference evidence="13 14" key="1">
    <citation type="submission" date="2021-06" db="EMBL/GenBank/DDBJ databases">
        <title>Genome-based taxonomic framework of Microbacterium strains isolated from marine environment, the description of four new species and reclassification of four preexisting species.</title>
        <authorList>
            <person name="Lee S.D."/>
            <person name="Kim S.-M."/>
            <person name="Byeon Y.-S."/>
            <person name="Yang H.L."/>
            <person name="Kim I.S."/>
        </authorList>
    </citation>
    <scope>NUCLEOTIDE SEQUENCE [LARGE SCALE GENOMIC DNA]</scope>
    <source>
        <strain evidence="13 14">KACC 14465</strain>
    </source>
</reference>
<accession>A0ABY7XU03</accession>